<organism evidence="1 3">
    <name type="scientific">Rotaria magnacalcarata</name>
    <dbReference type="NCBI Taxonomy" id="392030"/>
    <lineage>
        <taxon>Eukaryota</taxon>
        <taxon>Metazoa</taxon>
        <taxon>Spiralia</taxon>
        <taxon>Gnathifera</taxon>
        <taxon>Rotifera</taxon>
        <taxon>Eurotatoria</taxon>
        <taxon>Bdelloidea</taxon>
        <taxon>Philodinida</taxon>
        <taxon>Philodinidae</taxon>
        <taxon>Rotaria</taxon>
    </lineage>
</organism>
<evidence type="ECO:0000313" key="2">
    <source>
        <dbReference type="EMBL" id="CAF4760105.1"/>
    </source>
</evidence>
<dbReference type="EMBL" id="CAJOBI010139260">
    <property type="protein sequence ID" value="CAF4760105.1"/>
    <property type="molecule type" value="Genomic_DNA"/>
</dbReference>
<protein>
    <recommendedName>
        <fullName evidence="4">RRM domain-containing protein</fullName>
    </recommendedName>
</protein>
<dbReference type="InterPro" id="IPR039119">
    <property type="entry name" value="ABT1/Esf2"/>
</dbReference>
<accession>A0A8S2YE18</accession>
<dbReference type="EMBL" id="CAJOBI010093065">
    <property type="protein sequence ID" value="CAF4551490.1"/>
    <property type="molecule type" value="Genomic_DNA"/>
</dbReference>
<dbReference type="AlphaFoldDB" id="A0A8S2YE18"/>
<dbReference type="GO" id="GO:0000472">
    <property type="term" value="P:endonucleolytic cleavage to generate mature 5'-end of SSU-rRNA from (SSU-rRNA, 5.8S rRNA, LSU-rRNA)"/>
    <property type="evidence" value="ECO:0007669"/>
    <property type="project" value="TreeGrafter"/>
</dbReference>
<dbReference type="GO" id="GO:0000447">
    <property type="term" value="P:endonucleolytic cleavage in ITS1 to separate SSU-rRNA from 5.8S rRNA and LSU-rRNA from tricistronic rRNA transcript (SSU-rRNA, 5.8S rRNA, LSU-rRNA)"/>
    <property type="evidence" value="ECO:0007669"/>
    <property type="project" value="TreeGrafter"/>
</dbReference>
<evidence type="ECO:0000313" key="1">
    <source>
        <dbReference type="EMBL" id="CAF4551490.1"/>
    </source>
</evidence>
<dbReference type="GO" id="GO:0003723">
    <property type="term" value="F:RNA binding"/>
    <property type="evidence" value="ECO:0007669"/>
    <property type="project" value="TreeGrafter"/>
</dbReference>
<dbReference type="GO" id="GO:0034462">
    <property type="term" value="P:small-subunit processome assembly"/>
    <property type="evidence" value="ECO:0007669"/>
    <property type="project" value="TreeGrafter"/>
</dbReference>
<dbReference type="PANTHER" id="PTHR12311">
    <property type="entry name" value="ACTIVATOR OF BASAL TRANSCRIPTION 1"/>
    <property type="match status" value="1"/>
</dbReference>
<dbReference type="GO" id="GO:0005730">
    <property type="term" value="C:nucleolus"/>
    <property type="evidence" value="ECO:0007669"/>
    <property type="project" value="TreeGrafter"/>
</dbReference>
<name>A0A8S2YE18_9BILA</name>
<dbReference type="GO" id="GO:0000480">
    <property type="term" value="P:endonucleolytic cleavage in 5'-ETS of tricistronic rRNA transcript (SSU-rRNA, 5.8S rRNA, LSU-rRNA)"/>
    <property type="evidence" value="ECO:0007669"/>
    <property type="project" value="TreeGrafter"/>
</dbReference>
<comment type="caution">
    <text evidence="1">The sequence shown here is derived from an EMBL/GenBank/DDBJ whole genome shotgun (WGS) entry which is preliminary data.</text>
</comment>
<evidence type="ECO:0000313" key="3">
    <source>
        <dbReference type="Proteomes" id="UP000676336"/>
    </source>
</evidence>
<feature type="non-terminal residue" evidence="1">
    <location>
        <position position="1"/>
    </location>
</feature>
<dbReference type="PANTHER" id="PTHR12311:SF7">
    <property type="entry name" value="ACTIVATOR OF BASAL TRANSCRIPTION 1"/>
    <property type="match status" value="1"/>
</dbReference>
<evidence type="ECO:0008006" key="4">
    <source>
        <dbReference type="Google" id="ProtNLM"/>
    </source>
</evidence>
<proteinExistence type="predicted"/>
<dbReference type="Proteomes" id="UP000676336">
    <property type="component" value="Unassembled WGS sequence"/>
</dbReference>
<sequence>LESSVDQSEPNNEVIHVSKTKKKPIPGVIYLSRIPDKMNVTIIRSYFDQYGQTGRIYLQLSSK</sequence>
<gene>
    <name evidence="1" type="ORF">SMN809_LOCUS37053</name>
    <name evidence="2" type="ORF">SMN809_LOCUS45508</name>
</gene>
<reference evidence="1" key="1">
    <citation type="submission" date="2021-02" db="EMBL/GenBank/DDBJ databases">
        <authorList>
            <person name="Nowell W R."/>
        </authorList>
    </citation>
    <scope>NUCLEOTIDE SEQUENCE</scope>
</reference>